<evidence type="ECO:0000313" key="8">
    <source>
        <dbReference type="EMBL" id="UTW12050.1"/>
    </source>
</evidence>
<feature type="domain" description="Type II secretion system protein GspF" evidence="7">
    <location>
        <begin position="127"/>
        <end position="255"/>
    </location>
</feature>
<dbReference type="InterPro" id="IPR018076">
    <property type="entry name" value="T2SS_GspF_dom"/>
</dbReference>
<feature type="transmembrane region" description="Helical" evidence="6">
    <location>
        <begin position="88"/>
        <end position="109"/>
    </location>
</feature>
<dbReference type="Proteomes" id="UP001058461">
    <property type="component" value="Chromosome"/>
</dbReference>
<dbReference type="RefSeq" id="WP_255854101.1">
    <property type="nucleotide sequence ID" value="NZ_CP073347.1"/>
</dbReference>
<keyword evidence="4 6" id="KW-1133">Transmembrane helix</keyword>
<name>A0ABY5HLD9_9GAMM</name>
<gene>
    <name evidence="8" type="ORF">KDW95_22975</name>
</gene>
<evidence type="ECO:0000256" key="3">
    <source>
        <dbReference type="ARBA" id="ARBA00022692"/>
    </source>
</evidence>
<dbReference type="PANTHER" id="PTHR35007">
    <property type="entry name" value="INTEGRAL MEMBRANE PROTEIN-RELATED"/>
    <property type="match status" value="1"/>
</dbReference>
<dbReference type="PANTHER" id="PTHR35007:SF4">
    <property type="entry name" value="CONSERVED TRANSMEMBRANE PROTEIN-RELATED"/>
    <property type="match status" value="1"/>
</dbReference>
<accession>A0ABY5HLD9</accession>
<feature type="transmembrane region" description="Helical" evidence="6">
    <location>
        <begin position="239"/>
        <end position="263"/>
    </location>
</feature>
<evidence type="ECO:0000256" key="6">
    <source>
        <dbReference type="SAM" id="Phobius"/>
    </source>
</evidence>
<feature type="transmembrane region" description="Helical" evidence="6">
    <location>
        <begin position="6"/>
        <end position="25"/>
    </location>
</feature>
<evidence type="ECO:0000259" key="7">
    <source>
        <dbReference type="Pfam" id="PF00482"/>
    </source>
</evidence>
<comment type="subcellular location">
    <subcellularLocation>
        <location evidence="1">Cell membrane</location>
        <topology evidence="1">Multi-pass membrane protein</topology>
    </subcellularLocation>
</comment>
<keyword evidence="9" id="KW-1185">Reference proteome</keyword>
<dbReference type="Pfam" id="PF00482">
    <property type="entry name" value="T2SSF"/>
    <property type="match status" value="1"/>
</dbReference>
<reference evidence="8" key="1">
    <citation type="submission" date="2021-04" db="EMBL/GenBank/DDBJ databases">
        <title>Oceanospirillales bacteria with DddD are important DMSP degraders in coastal seawater.</title>
        <authorList>
            <person name="Liu J."/>
        </authorList>
    </citation>
    <scope>NUCLEOTIDE SEQUENCE</scope>
    <source>
        <strain evidence="8">D13-1</strain>
    </source>
</reference>
<protein>
    <submittedName>
        <fullName evidence="8">Type II secretion system F family protein</fullName>
    </submittedName>
</protein>
<evidence type="ECO:0000256" key="5">
    <source>
        <dbReference type="ARBA" id="ARBA00023136"/>
    </source>
</evidence>
<evidence type="ECO:0000256" key="4">
    <source>
        <dbReference type="ARBA" id="ARBA00022989"/>
    </source>
</evidence>
<organism evidence="8 9">
    <name type="scientific">Marinobacterium rhizophilum</name>
    <dbReference type="NCBI Taxonomy" id="420402"/>
    <lineage>
        <taxon>Bacteria</taxon>
        <taxon>Pseudomonadati</taxon>
        <taxon>Pseudomonadota</taxon>
        <taxon>Gammaproteobacteria</taxon>
        <taxon>Oceanospirillales</taxon>
        <taxon>Oceanospirillaceae</taxon>
        <taxon>Marinobacterium</taxon>
    </lineage>
</organism>
<sequence>MMTAWWLDLVLGTALLLFVWALFMLSRDSATPLDMSPDAQGGFRLHPTKLVRQAGIMPQRLLFLYWPIKLLLGALLPLLLLEWRGAEWPVWILAGPALAGFFVPELWLLQRRAQRRRRISDSLSFLIDLIVAYLKAGHNLSQAFALAARYGLTPRNPLAREALLLARELEAGRDREAAFSALATRTGVDDLHRLAAVMNVGFKVGSPVARTLASQADMLRAKQVQRSTELINRKSLEALFPMLLVCLPMFLVLVIFPAAIQFYQMFQWIKVLL</sequence>
<dbReference type="EMBL" id="CP073347">
    <property type="protein sequence ID" value="UTW12050.1"/>
    <property type="molecule type" value="Genomic_DNA"/>
</dbReference>
<evidence type="ECO:0000256" key="2">
    <source>
        <dbReference type="ARBA" id="ARBA00022475"/>
    </source>
</evidence>
<keyword evidence="3 6" id="KW-0812">Transmembrane</keyword>
<evidence type="ECO:0000313" key="9">
    <source>
        <dbReference type="Proteomes" id="UP001058461"/>
    </source>
</evidence>
<keyword evidence="5 6" id="KW-0472">Membrane</keyword>
<feature type="transmembrane region" description="Helical" evidence="6">
    <location>
        <begin position="62"/>
        <end position="82"/>
    </location>
</feature>
<keyword evidence="2" id="KW-1003">Cell membrane</keyword>
<evidence type="ECO:0000256" key="1">
    <source>
        <dbReference type="ARBA" id="ARBA00004651"/>
    </source>
</evidence>
<proteinExistence type="predicted"/>